<name>A0A0E9UAS3_ANGAN</name>
<dbReference type="EMBL" id="GBXM01045593">
    <property type="protein sequence ID" value="JAH62984.1"/>
    <property type="molecule type" value="Transcribed_RNA"/>
</dbReference>
<reference evidence="1" key="2">
    <citation type="journal article" date="2015" name="Fish Shellfish Immunol.">
        <title>Early steps in the European eel (Anguilla anguilla)-Vibrio vulnificus interaction in the gills: Role of the RtxA13 toxin.</title>
        <authorList>
            <person name="Callol A."/>
            <person name="Pajuelo D."/>
            <person name="Ebbesson L."/>
            <person name="Teles M."/>
            <person name="MacKenzie S."/>
            <person name="Amaro C."/>
        </authorList>
    </citation>
    <scope>NUCLEOTIDE SEQUENCE</scope>
</reference>
<reference evidence="1" key="1">
    <citation type="submission" date="2014-11" db="EMBL/GenBank/DDBJ databases">
        <authorList>
            <person name="Amaro Gonzalez C."/>
        </authorList>
    </citation>
    <scope>NUCLEOTIDE SEQUENCE</scope>
</reference>
<sequence length="36" mass="4123">MMQFTLKKSGDTLFFSVCVVFRRGISGALKCKETRH</sequence>
<evidence type="ECO:0000313" key="1">
    <source>
        <dbReference type="EMBL" id="JAH62984.1"/>
    </source>
</evidence>
<accession>A0A0E9UAS3</accession>
<protein>
    <submittedName>
        <fullName evidence="1">Uncharacterized protein</fullName>
    </submittedName>
</protein>
<dbReference type="AlphaFoldDB" id="A0A0E9UAS3"/>
<proteinExistence type="predicted"/>
<organism evidence="1">
    <name type="scientific">Anguilla anguilla</name>
    <name type="common">European freshwater eel</name>
    <name type="synonym">Muraena anguilla</name>
    <dbReference type="NCBI Taxonomy" id="7936"/>
    <lineage>
        <taxon>Eukaryota</taxon>
        <taxon>Metazoa</taxon>
        <taxon>Chordata</taxon>
        <taxon>Craniata</taxon>
        <taxon>Vertebrata</taxon>
        <taxon>Euteleostomi</taxon>
        <taxon>Actinopterygii</taxon>
        <taxon>Neopterygii</taxon>
        <taxon>Teleostei</taxon>
        <taxon>Anguilliformes</taxon>
        <taxon>Anguillidae</taxon>
        <taxon>Anguilla</taxon>
    </lineage>
</organism>